<sequence length="242" mass="25372">MNAIEARGVAVRYGPVLALDDVTLTVAPGRICGLLGMNGSGKSTLFKALLELVRPDRGEIRLLGTGSRRARRSGAVAYVPQAEAIDPDFPVTVADVVLMGRYGRMGPTRRARRADTEAVHAALDRVGLADLAGRSIGALSGGQRKRAFAARALAQDAALLLLDEPFAGVDASSAAVLVELLRELAAEGRTAVISTHDLAGVPALCDEAVLLQRRVIAHGPLDEVLTPEALARAFGLADQEAR</sequence>
<dbReference type="SMART" id="SM00382">
    <property type="entry name" value="AAA"/>
    <property type="match status" value="1"/>
</dbReference>
<keyword evidence="7" id="KW-1185">Reference proteome</keyword>
<feature type="domain" description="ABC transporter" evidence="5">
    <location>
        <begin position="4"/>
        <end position="237"/>
    </location>
</feature>
<evidence type="ECO:0000256" key="1">
    <source>
        <dbReference type="ARBA" id="ARBA00005417"/>
    </source>
</evidence>
<comment type="similarity">
    <text evidence="1">Belongs to the ABC transporter superfamily.</text>
</comment>
<dbReference type="InterPro" id="IPR050153">
    <property type="entry name" value="Metal_Ion_Import_ABC"/>
</dbReference>
<dbReference type="InterPro" id="IPR003593">
    <property type="entry name" value="AAA+_ATPase"/>
</dbReference>
<dbReference type="SUPFAM" id="SSF52540">
    <property type="entry name" value="P-loop containing nucleoside triphosphate hydrolases"/>
    <property type="match status" value="1"/>
</dbReference>
<evidence type="ECO:0000256" key="3">
    <source>
        <dbReference type="ARBA" id="ARBA00022741"/>
    </source>
</evidence>
<dbReference type="InterPro" id="IPR027417">
    <property type="entry name" value="P-loop_NTPase"/>
</dbReference>
<protein>
    <submittedName>
        <fullName evidence="6">Metal ABC transporter ATP-binding protein</fullName>
    </submittedName>
</protein>
<keyword evidence="2" id="KW-0813">Transport</keyword>
<accession>A0ABV4CIM8</accession>
<keyword evidence="4 6" id="KW-0067">ATP-binding</keyword>
<dbReference type="CDD" id="cd03235">
    <property type="entry name" value="ABC_Metallic_Cations"/>
    <property type="match status" value="1"/>
</dbReference>
<dbReference type="PROSITE" id="PS50893">
    <property type="entry name" value="ABC_TRANSPORTER_2"/>
    <property type="match status" value="1"/>
</dbReference>
<gene>
    <name evidence="6" type="ORF">AB8O55_16215</name>
</gene>
<name>A0ABV4CIM8_9PSEU</name>
<comment type="caution">
    <text evidence="6">The sequence shown here is derived from an EMBL/GenBank/DDBJ whole genome shotgun (WGS) entry which is preliminary data.</text>
</comment>
<proteinExistence type="inferred from homology"/>
<evidence type="ECO:0000313" key="6">
    <source>
        <dbReference type="EMBL" id="MEY8040955.1"/>
    </source>
</evidence>
<dbReference type="Proteomes" id="UP001564626">
    <property type="component" value="Unassembled WGS sequence"/>
</dbReference>
<evidence type="ECO:0000259" key="5">
    <source>
        <dbReference type="PROSITE" id="PS50893"/>
    </source>
</evidence>
<dbReference type="PANTHER" id="PTHR42734:SF5">
    <property type="entry name" value="IRON TRANSPORT SYSTEM ATP-BINDING PROTEIN HI_0361-RELATED"/>
    <property type="match status" value="1"/>
</dbReference>
<dbReference type="Pfam" id="PF00005">
    <property type="entry name" value="ABC_tran"/>
    <property type="match status" value="1"/>
</dbReference>
<dbReference type="InterPro" id="IPR003439">
    <property type="entry name" value="ABC_transporter-like_ATP-bd"/>
</dbReference>
<dbReference type="GO" id="GO:0005524">
    <property type="term" value="F:ATP binding"/>
    <property type="evidence" value="ECO:0007669"/>
    <property type="project" value="UniProtKB-KW"/>
</dbReference>
<dbReference type="Gene3D" id="3.40.50.300">
    <property type="entry name" value="P-loop containing nucleotide triphosphate hydrolases"/>
    <property type="match status" value="1"/>
</dbReference>
<dbReference type="EMBL" id="JBGEHV010000029">
    <property type="protein sequence ID" value="MEY8040955.1"/>
    <property type="molecule type" value="Genomic_DNA"/>
</dbReference>
<reference evidence="6 7" key="1">
    <citation type="submission" date="2024-08" db="EMBL/GenBank/DDBJ databases">
        <title>Genome mining of Saccharopolyspora cebuensis PGLac3 from Nigerian medicinal plant.</title>
        <authorList>
            <person name="Ezeobiora C.E."/>
            <person name="Igbokwe N.H."/>
            <person name="Amin D.H."/>
            <person name="Mendie U.E."/>
        </authorList>
    </citation>
    <scope>NUCLEOTIDE SEQUENCE [LARGE SCALE GENOMIC DNA]</scope>
    <source>
        <strain evidence="6 7">PGLac3</strain>
    </source>
</reference>
<evidence type="ECO:0000256" key="2">
    <source>
        <dbReference type="ARBA" id="ARBA00022448"/>
    </source>
</evidence>
<evidence type="ECO:0000256" key="4">
    <source>
        <dbReference type="ARBA" id="ARBA00022840"/>
    </source>
</evidence>
<dbReference type="PANTHER" id="PTHR42734">
    <property type="entry name" value="METAL TRANSPORT SYSTEM ATP-BINDING PROTEIN TM_0124-RELATED"/>
    <property type="match status" value="1"/>
</dbReference>
<dbReference type="RefSeq" id="WP_345355536.1">
    <property type="nucleotide sequence ID" value="NZ_BAABII010000001.1"/>
</dbReference>
<keyword evidence="3" id="KW-0547">Nucleotide-binding</keyword>
<evidence type="ECO:0000313" key="7">
    <source>
        <dbReference type="Proteomes" id="UP001564626"/>
    </source>
</evidence>
<organism evidence="6 7">
    <name type="scientific">Saccharopolyspora cebuensis</name>
    <dbReference type="NCBI Taxonomy" id="418759"/>
    <lineage>
        <taxon>Bacteria</taxon>
        <taxon>Bacillati</taxon>
        <taxon>Actinomycetota</taxon>
        <taxon>Actinomycetes</taxon>
        <taxon>Pseudonocardiales</taxon>
        <taxon>Pseudonocardiaceae</taxon>
        <taxon>Saccharopolyspora</taxon>
    </lineage>
</organism>